<protein>
    <recommendedName>
        <fullName evidence="3">Pyrroline-5-carboxylate reductase catalytic N-terminal domain-containing protein</fullName>
    </recommendedName>
</protein>
<evidence type="ECO:0000313" key="1">
    <source>
        <dbReference type="EMBL" id="KAA9040945.1"/>
    </source>
</evidence>
<reference evidence="1 2" key="1">
    <citation type="submission" date="2019-09" db="EMBL/GenBank/DDBJ databases">
        <title>Draft genome sequence of Ginsengibacter sp. BR5-29.</title>
        <authorList>
            <person name="Im W.-T."/>
        </authorList>
    </citation>
    <scope>NUCLEOTIDE SEQUENCE [LARGE SCALE GENOMIC DNA]</scope>
    <source>
        <strain evidence="1 2">BR5-29</strain>
    </source>
</reference>
<dbReference type="EMBL" id="VYQF01000001">
    <property type="protein sequence ID" value="KAA9040945.1"/>
    <property type="molecule type" value="Genomic_DNA"/>
</dbReference>
<accession>A0A5J5IIS9</accession>
<dbReference type="Proteomes" id="UP000326903">
    <property type="component" value="Unassembled WGS sequence"/>
</dbReference>
<gene>
    <name evidence="1" type="ORF">FW778_02590</name>
</gene>
<name>A0A5J5IIS9_9BACT</name>
<dbReference type="Gene3D" id="3.40.50.720">
    <property type="entry name" value="NAD(P)-binding Rossmann-like Domain"/>
    <property type="match status" value="1"/>
</dbReference>
<sequence length="166" mass="18575">MAEKKTIAVIASTNERATVVVKNISIANYHLLLLSKYPNQFEQLSVSLQSAHTGPEFEIVDCMKDGCWEADIIILNIPQEEEKAVGELIREVSVQKIVVSFSQGKNQFESDALQNKLKYSKIVNALAVTNTIWLHGKDENAVKEVLEILNNSKQAETVDELSNNKF</sequence>
<organism evidence="1 2">
    <name type="scientific">Ginsengibacter hankyongi</name>
    <dbReference type="NCBI Taxonomy" id="2607284"/>
    <lineage>
        <taxon>Bacteria</taxon>
        <taxon>Pseudomonadati</taxon>
        <taxon>Bacteroidota</taxon>
        <taxon>Chitinophagia</taxon>
        <taxon>Chitinophagales</taxon>
        <taxon>Chitinophagaceae</taxon>
        <taxon>Ginsengibacter</taxon>
    </lineage>
</organism>
<dbReference type="RefSeq" id="WP_150413034.1">
    <property type="nucleotide sequence ID" value="NZ_VYQF01000001.1"/>
</dbReference>
<proteinExistence type="predicted"/>
<evidence type="ECO:0008006" key="3">
    <source>
        <dbReference type="Google" id="ProtNLM"/>
    </source>
</evidence>
<keyword evidence="2" id="KW-1185">Reference proteome</keyword>
<dbReference type="AlphaFoldDB" id="A0A5J5IIS9"/>
<comment type="caution">
    <text evidence="1">The sequence shown here is derived from an EMBL/GenBank/DDBJ whole genome shotgun (WGS) entry which is preliminary data.</text>
</comment>
<evidence type="ECO:0000313" key="2">
    <source>
        <dbReference type="Proteomes" id="UP000326903"/>
    </source>
</evidence>